<proteinExistence type="inferred from homology"/>
<dbReference type="EMBL" id="FJ859351">
    <property type="protein sequence ID" value="ACO55609.1"/>
    <property type="molecule type" value="Genomic_DNA"/>
</dbReference>
<reference evidence="14 15" key="1">
    <citation type="submission" date="2009-03" db="EMBL/GenBank/DDBJ databases">
        <authorList>
            <consortium name="Micromonas genome consortium"/>
            <person name="Robbens S."/>
            <person name="Rombauts S."/>
            <person name="Lucas S."/>
            <person name="Glavina del Rio T."/>
            <person name="Tice H."/>
            <person name="Bruce D."/>
            <person name="Pitluck S."/>
            <person name="Van de Peer Y."/>
            <person name="Zhou K."/>
            <person name="Grimwood J."/>
            <person name="Grigoriev I.V."/>
            <person name="Cuvelier M.L."/>
            <person name="Worden A.Z."/>
        </authorList>
    </citation>
    <scope>NUCLEOTIDE SEQUENCE [LARGE SCALE GENOMIC DNA]</scope>
    <source>
        <strain evidence="15">RCC299 / NOUM17</strain>
    </source>
</reference>
<sequence length="120" mass="13875">MVFFMQQNLRPNIKVRNALTQIYGIGSFTANQVCDQLGLRSSLLVKHLNGAQLDQLARVINRFHVTGQELERVIQQDISRFVRISIYKGFRFTQGLPVRGQRTHTNARNTRKKKKPILRA</sequence>
<accession>C1KRH7</accession>
<dbReference type="PANTHER" id="PTHR10871:SF8">
    <property type="entry name" value="SMALL RIBOSOMAL SUBUNIT PROTEIN US13M"/>
    <property type="match status" value="1"/>
</dbReference>
<keyword evidence="4" id="KW-0694">RNA-binding</keyword>
<dbReference type="Gene3D" id="4.10.910.10">
    <property type="entry name" value="30s ribosomal protein s13, domain 2"/>
    <property type="match status" value="1"/>
</dbReference>
<evidence type="ECO:0000256" key="3">
    <source>
        <dbReference type="ARBA" id="ARBA00022730"/>
    </source>
</evidence>
<evidence type="ECO:0000256" key="12">
    <source>
        <dbReference type="RuleBase" id="RU003830"/>
    </source>
</evidence>
<keyword evidence="15" id="KW-1185">Reference proteome</keyword>
<evidence type="ECO:0000313" key="14">
    <source>
        <dbReference type="EMBL" id="ACO55609.1"/>
    </source>
</evidence>
<dbReference type="GO" id="GO:0003735">
    <property type="term" value="F:structural constituent of ribosome"/>
    <property type="evidence" value="ECO:0007669"/>
    <property type="project" value="InterPro"/>
</dbReference>
<evidence type="ECO:0000256" key="4">
    <source>
        <dbReference type="ARBA" id="ARBA00022884"/>
    </source>
</evidence>
<comment type="similarity">
    <text evidence="2 12">Belongs to the universal ribosomal protein uS13 family.</text>
</comment>
<feature type="region of interest" description="Disordered" evidence="13">
    <location>
        <begin position="100"/>
        <end position="120"/>
    </location>
</feature>
<feature type="compositionally biased region" description="Basic residues" evidence="13">
    <location>
        <begin position="109"/>
        <end position="120"/>
    </location>
</feature>
<evidence type="ECO:0000256" key="5">
    <source>
        <dbReference type="ARBA" id="ARBA00022980"/>
    </source>
</evidence>
<dbReference type="GO" id="GO:0006412">
    <property type="term" value="P:translation"/>
    <property type="evidence" value="ECO:0007669"/>
    <property type="project" value="InterPro"/>
</dbReference>
<evidence type="ECO:0000256" key="2">
    <source>
        <dbReference type="ARBA" id="ARBA00008080"/>
    </source>
</evidence>
<comment type="subcellular location">
    <subcellularLocation>
        <location evidence="1">Mitochondrion</location>
    </subcellularLocation>
</comment>
<dbReference type="RefSeq" id="YP_002860145.1">
    <property type="nucleotide sequence ID" value="NC_012643.1"/>
</dbReference>
<dbReference type="Pfam" id="PF00416">
    <property type="entry name" value="Ribosomal_S13"/>
    <property type="match status" value="1"/>
</dbReference>
<evidence type="ECO:0000256" key="7">
    <source>
        <dbReference type="ARBA" id="ARBA00023274"/>
    </source>
</evidence>
<dbReference type="OMA" id="THTNARN"/>
<dbReference type="GeneID" id="7804374"/>
<dbReference type="InterPro" id="IPR027437">
    <property type="entry name" value="Rbsml_uS13_C"/>
</dbReference>
<name>C1KRH7_MICCC</name>
<gene>
    <name evidence="14" type="primary">rps13</name>
    <name evidence="14" type="ORF">MicpuN_mit62</name>
</gene>
<reference evidence="14 15" key="2">
    <citation type="submission" date="2009-04" db="EMBL/GenBank/DDBJ databases">
        <title>Green evolution and dynamic adaptations revealed by genomes of the marine picoeukaryotes Micromonas.</title>
        <authorList>
            <person name="Worden A.Z."/>
            <person name="Lee J.-H."/>
            <person name="Mock T."/>
            <person name="Rouze P."/>
            <person name="Simmons M.P."/>
            <person name="Aerts A.L."/>
            <person name="Allen A.E."/>
            <person name="Cuvelier M.L."/>
            <person name="Derelle E."/>
            <person name="Everett M.V."/>
            <person name="Foulon E."/>
            <person name="Grimwood J."/>
            <person name="Gundlach H."/>
            <person name="Henrissat B."/>
            <person name="Napoli C."/>
            <person name="McDonald S.M."/>
            <person name="Schnitzler Parker M."/>
            <person name="Rombauts S."/>
            <person name="Salamov A."/>
            <person name="Von Dassow P."/>
            <person name="Badger J.H."/>
            <person name="Coutinho P.M."/>
            <person name="Demir E."/>
            <person name="Dubchak I."/>
            <person name="Gentemann C."/>
            <person name="Eikrem W."/>
            <person name="Gready J.E."/>
            <person name="John U."/>
            <person name="Lanier W."/>
            <person name="Lindquist E.A."/>
            <person name="Lucas S."/>
            <person name="Mayer K.F.X."/>
            <person name="Moreau H."/>
            <person name="Not F."/>
            <person name="Otillar R."/>
            <person name="Panaud O."/>
            <person name="Pangilinan J."/>
            <person name="Paulsen I."/>
            <person name="Piegu B."/>
            <person name="Poliakov A."/>
            <person name="Robbens S."/>
            <person name="Schmutz J."/>
            <person name="Toulza E."/>
            <person name="Wyss T."/>
            <person name="Zelensky A."/>
            <person name="Zhou K."/>
            <person name="Armbrust E.V."/>
            <person name="Bhattacharya D."/>
            <person name="Goodenough U.W."/>
            <person name="Van de Peer Y."/>
            <person name="Grigoriev I.V."/>
        </authorList>
    </citation>
    <scope>NUCLEOTIDE SEQUENCE [LARGE SCALE GENOMIC DNA]</scope>
    <source>
        <strain evidence="15">RCC299 / NOUM17</strain>
    </source>
</reference>
<dbReference type="AlphaFoldDB" id="C1KRH7"/>
<evidence type="ECO:0000256" key="6">
    <source>
        <dbReference type="ARBA" id="ARBA00023128"/>
    </source>
</evidence>
<evidence type="ECO:0000313" key="15">
    <source>
        <dbReference type="Proteomes" id="UP000002009"/>
    </source>
</evidence>
<dbReference type="PIRSF" id="PIRSF002134">
    <property type="entry name" value="Ribosomal_S13"/>
    <property type="match status" value="1"/>
</dbReference>
<evidence type="ECO:0000256" key="13">
    <source>
        <dbReference type="SAM" id="MobiDB-lite"/>
    </source>
</evidence>
<dbReference type="GO" id="GO:0015935">
    <property type="term" value="C:small ribosomal subunit"/>
    <property type="evidence" value="ECO:0007669"/>
    <property type="project" value="TreeGrafter"/>
</dbReference>
<dbReference type="InParanoid" id="C1KRH7"/>
<dbReference type="STRING" id="296587.C1KRH7"/>
<evidence type="ECO:0000256" key="8">
    <source>
        <dbReference type="ARBA" id="ARBA00037439"/>
    </source>
</evidence>
<dbReference type="PANTHER" id="PTHR10871">
    <property type="entry name" value="30S RIBOSOMAL PROTEIN S13/40S RIBOSOMAL PROTEIN S18"/>
    <property type="match status" value="1"/>
</dbReference>
<dbReference type="OrthoDB" id="525520at2759"/>
<dbReference type="InterPro" id="IPR001892">
    <property type="entry name" value="Ribosomal_uS13"/>
</dbReference>
<evidence type="ECO:0000256" key="9">
    <source>
        <dbReference type="ARBA" id="ARBA00038537"/>
    </source>
</evidence>
<dbReference type="GO" id="GO:0019843">
    <property type="term" value="F:rRNA binding"/>
    <property type="evidence" value="ECO:0007669"/>
    <property type="project" value="UniProtKB-KW"/>
</dbReference>
<keyword evidence="6 14" id="KW-0496">Mitochondrion</keyword>
<dbReference type="SUPFAM" id="SSF46946">
    <property type="entry name" value="S13-like H2TH domain"/>
    <property type="match status" value="1"/>
</dbReference>
<comment type="function">
    <text evidence="8">Located at the top of the head of the small subunit, it contacts several helices of the 18S rRNA.</text>
</comment>
<organism evidence="14 15">
    <name type="scientific">Micromonas commoda (strain RCC299 / NOUM17 / CCMP2709)</name>
    <name type="common">Picoplanktonic green alga</name>
    <dbReference type="NCBI Taxonomy" id="296587"/>
    <lineage>
        <taxon>Eukaryota</taxon>
        <taxon>Viridiplantae</taxon>
        <taxon>Chlorophyta</taxon>
        <taxon>Mamiellophyceae</taxon>
        <taxon>Mamiellales</taxon>
        <taxon>Mamiellaceae</taxon>
        <taxon>Micromonas</taxon>
    </lineage>
</organism>
<comment type="subunit">
    <text evidence="9">Part of the small ribosomal subunit.</text>
</comment>
<dbReference type="KEGG" id="mis:MicpuN_mit62"/>
<protein>
    <recommendedName>
        <fullName evidence="10">Small ribosomal subunit protein uS13m</fullName>
    </recommendedName>
    <alternativeName>
        <fullName evidence="11">Ribosomal protein S13, mitochondrial</fullName>
    </alternativeName>
</protein>
<evidence type="ECO:0000256" key="10">
    <source>
        <dbReference type="ARBA" id="ARBA00040757"/>
    </source>
</evidence>
<evidence type="ECO:0000256" key="11">
    <source>
        <dbReference type="ARBA" id="ARBA00042802"/>
    </source>
</evidence>
<geneLocation type="mitochondrion" evidence="14"/>
<dbReference type="PROSITE" id="PS50159">
    <property type="entry name" value="RIBOSOMAL_S13_2"/>
    <property type="match status" value="1"/>
</dbReference>
<keyword evidence="3" id="KW-0699">rRNA-binding</keyword>
<evidence type="ECO:0000256" key="1">
    <source>
        <dbReference type="ARBA" id="ARBA00004173"/>
    </source>
</evidence>
<dbReference type="Proteomes" id="UP000002009">
    <property type="component" value="Mitochondrion MT"/>
</dbReference>
<dbReference type="InterPro" id="IPR010979">
    <property type="entry name" value="Ribosomal_uS13-like_H2TH"/>
</dbReference>
<dbReference type="Gene3D" id="1.10.8.50">
    <property type="match status" value="1"/>
</dbReference>
<keyword evidence="5 12" id="KW-0689">Ribosomal protein</keyword>
<dbReference type="GO" id="GO:0005739">
    <property type="term" value="C:mitochondrion"/>
    <property type="evidence" value="ECO:0007669"/>
    <property type="project" value="UniProtKB-SubCell"/>
</dbReference>
<keyword evidence="7 12" id="KW-0687">Ribonucleoprotein</keyword>